<evidence type="ECO:0000256" key="3">
    <source>
        <dbReference type="ARBA" id="ARBA00048132"/>
    </source>
</evidence>
<name>A0A3D9UQQ8_9MICO</name>
<dbReference type="AlphaFoldDB" id="A0A3D9UQQ8"/>
<protein>
    <submittedName>
        <fullName evidence="5">Thioredoxin reductase (NADPH)</fullName>
    </submittedName>
</protein>
<dbReference type="InterPro" id="IPR050097">
    <property type="entry name" value="Ferredoxin-NADP_redctase_2"/>
</dbReference>
<evidence type="ECO:0000313" key="6">
    <source>
        <dbReference type="Proteomes" id="UP000256253"/>
    </source>
</evidence>
<reference evidence="5 6" key="1">
    <citation type="submission" date="2018-08" db="EMBL/GenBank/DDBJ databases">
        <title>Sequencing the genomes of 1000 actinobacteria strains.</title>
        <authorList>
            <person name="Klenk H.-P."/>
        </authorList>
    </citation>
    <scope>NUCLEOTIDE SEQUENCE [LARGE SCALE GENOMIC DNA]</scope>
    <source>
        <strain evidence="5 6">DSM 22967</strain>
    </source>
</reference>
<sequence length="594" mass="62287">MTDNGIRMTIKPMILVVAAQYAEVMEGEFSRYKRDYEVVVVPTLADGLRQAQRAIAFNGQIALVAAESSLADTPGLVALDCIHALSPTVKRVLLLGWGEFRHTRTVVREAMAAGRLDTPLTVPRGVREEEFHTAVTELLSDWAWTSAGPVVAAVELVSPPDIAALGRLRDFFDRQGVPTRTSSPESEVGLEIIEQLRSTGHEGEIDYPLVSSPFGGLAQNPTIAQVSTYFTDTSTDLSAEVFDLVIVGGGPAGLAASVYGASEGLRTVVLDSDAIGGQAGSSSMIRNYLGFPRGISGMRLAQRARTQASRFGADLRPGCRVTGVELGTDGSPHVLLTPKGRVRARALLVASGVKYRRMGVPSIDELVGLGVHYGAATSAARECAGGHVVVVGGGNSAGQAAVHLAKFARVVTIVVRRADLTETMSDYLIREIEANPRIKVAGNAEVVGAGGSGHLEWLRVRNNVTGEEFTKEACGLFILIGAHPCTDFLPDEVARDGAGYVLTGRDVPMDTWRNGCPPAPLETTVAGVYAVGDIRSGSMKRVASASGEGAAAVPLVHEYIAAVSEGLISGDTSVDDTADTADTVGAVATVGTTA</sequence>
<gene>
    <name evidence="5" type="ORF">DFJ65_2873</name>
</gene>
<evidence type="ECO:0000259" key="4">
    <source>
        <dbReference type="Pfam" id="PF07992"/>
    </source>
</evidence>
<dbReference type="PANTHER" id="PTHR48105">
    <property type="entry name" value="THIOREDOXIN REDUCTASE 1-RELATED-RELATED"/>
    <property type="match status" value="1"/>
</dbReference>
<proteinExistence type="predicted"/>
<evidence type="ECO:0000256" key="1">
    <source>
        <dbReference type="ARBA" id="ARBA00022630"/>
    </source>
</evidence>
<dbReference type="Gene3D" id="3.50.50.60">
    <property type="entry name" value="FAD/NAD(P)-binding domain"/>
    <property type="match status" value="2"/>
</dbReference>
<keyword evidence="2" id="KW-0560">Oxidoreductase</keyword>
<comment type="catalytic activity">
    <reaction evidence="3">
        <text>[thioredoxin]-dithiol + NADP(+) = [thioredoxin]-disulfide + NADPH + H(+)</text>
        <dbReference type="Rhea" id="RHEA:20345"/>
        <dbReference type="Rhea" id="RHEA-COMP:10698"/>
        <dbReference type="Rhea" id="RHEA-COMP:10700"/>
        <dbReference type="ChEBI" id="CHEBI:15378"/>
        <dbReference type="ChEBI" id="CHEBI:29950"/>
        <dbReference type="ChEBI" id="CHEBI:50058"/>
        <dbReference type="ChEBI" id="CHEBI:57783"/>
        <dbReference type="ChEBI" id="CHEBI:58349"/>
        <dbReference type="EC" id="1.8.1.9"/>
    </reaction>
</comment>
<dbReference type="InterPro" id="IPR023753">
    <property type="entry name" value="FAD/NAD-binding_dom"/>
</dbReference>
<dbReference type="PRINTS" id="PR00469">
    <property type="entry name" value="PNDRDTASEII"/>
</dbReference>
<keyword evidence="6" id="KW-1185">Reference proteome</keyword>
<dbReference type="InterPro" id="IPR036188">
    <property type="entry name" value="FAD/NAD-bd_sf"/>
</dbReference>
<organism evidence="5 6">
    <name type="scientific">Calidifontibacter indicus</name>
    <dbReference type="NCBI Taxonomy" id="419650"/>
    <lineage>
        <taxon>Bacteria</taxon>
        <taxon>Bacillati</taxon>
        <taxon>Actinomycetota</taxon>
        <taxon>Actinomycetes</taxon>
        <taxon>Micrococcales</taxon>
        <taxon>Dermacoccaceae</taxon>
        <taxon>Calidifontibacter</taxon>
    </lineage>
</organism>
<evidence type="ECO:0000313" key="5">
    <source>
        <dbReference type="EMBL" id="REF31792.1"/>
    </source>
</evidence>
<evidence type="ECO:0000256" key="2">
    <source>
        <dbReference type="ARBA" id="ARBA00023002"/>
    </source>
</evidence>
<dbReference type="Proteomes" id="UP000256253">
    <property type="component" value="Unassembled WGS sequence"/>
</dbReference>
<dbReference type="SUPFAM" id="SSF51905">
    <property type="entry name" value="FAD/NAD(P)-binding domain"/>
    <property type="match status" value="1"/>
</dbReference>
<comment type="caution">
    <text evidence="5">The sequence shown here is derived from an EMBL/GenBank/DDBJ whole genome shotgun (WGS) entry which is preliminary data.</text>
</comment>
<accession>A0A3D9UQQ8</accession>
<keyword evidence="1" id="KW-0285">Flavoprotein</keyword>
<dbReference type="OrthoDB" id="109585at2"/>
<dbReference type="PRINTS" id="PR00368">
    <property type="entry name" value="FADPNR"/>
</dbReference>
<dbReference type="GO" id="GO:0004791">
    <property type="term" value="F:thioredoxin-disulfide reductase (NADPH) activity"/>
    <property type="evidence" value="ECO:0007669"/>
    <property type="project" value="UniProtKB-EC"/>
</dbReference>
<dbReference type="Pfam" id="PF07992">
    <property type="entry name" value="Pyr_redox_2"/>
    <property type="match status" value="1"/>
</dbReference>
<dbReference type="EMBL" id="QTUA01000001">
    <property type="protein sequence ID" value="REF31792.1"/>
    <property type="molecule type" value="Genomic_DNA"/>
</dbReference>
<feature type="domain" description="FAD/NAD(P)-binding" evidence="4">
    <location>
        <begin position="242"/>
        <end position="549"/>
    </location>
</feature>